<dbReference type="PANTHER" id="PTHR12001:SF69">
    <property type="entry name" value="ALL TRANS-POLYPRENYL-DIPHOSPHATE SYNTHASE PDSS1"/>
    <property type="match status" value="1"/>
</dbReference>
<dbReference type="Gene3D" id="1.10.600.10">
    <property type="entry name" value="Farnesyl Diphosphate Synthase"/>
    <property type="match status" value="1"/>
</dbReference>
<dbReference type="EMBL" id="QJJR01000004">
    <property type="protein sequence ID" value="PXW91723.1"/>
    <property type="molecule type" value="Genomic_DNA"/>
</dbReference>
<dbReference type="PROSITE" id="PS00444">
    <property type="entry name" value="POLYPRENYL_SYNTHASE_2"/>
    <property type="match status" value="1"/>
</dbReference>
<keyword evidence="4" id="KW-0479">Metal-binding</keyword>
<evidence type="ECO:0000256" key="6">
    <source>
        <dbReference type="RuleBase" id="RU004466"/>
    </source>
</evidence>
<dbReference type="Proteomes" id="UP000247922">
    <property type="component" value="Unassembled WGS sequence"/>
</dbReference>
<evidence type="ECO:0000256" key="1">
    <source>
        <dbReference type="ARBA" id="ARBA00001946"/>
    </source>
</evidence>
<proteinExistence type="inferred from homology"/>
<dbReference type="InterPro" id="IPR008949">
    <property type="entry name" value="Isoprenoid_synthase_dom_sf"/>
</dbReference>
<dbReference type="RefSeq" id="WP_110251021.1">
    <property type="nucleotide sequence ID" value="NZ_QJJR01000004.1"/>
</dbReference>
<dbReference type="InterPro" id="IPR000092">
    <property type="entry name" value="Polyprenyl_synt"/>
</dbReference>
<comment type="cofactor">
    <cofactor evidence="1">
        <name>Mg(2+)</name>
        <dbReference type="ChEBI" id="CHEBI:18420"/>
    </cofactor>
</comment>
<keyword evidence="5" id="KW-0460">Magnesium</keyword>
<dbReference type="AlphaFoldDB" id="A0A2V3WB89"/>
<evidence type="ECO:0000256" key="3">
    <source>
        <dbReference type="ARBA" id="ARBA00022679"/>
    </source>
</evidence>
<comment type="caution">
    <text evidence="7">The sequence shown here is derived from an EMBL/GenBank/DDBJ whole genome shotgun (WGS) entry which is preliminary data.</text>
</comment>
<comment type="similarity">
    <text evidence="2 6">Belongs to the FPP/GGPP synthase family.</text>
</comment>
<dbReference type="SFLD" id="SFLDS00005">
    <property type="entry name" value="Isoprenoid_Synthase_Type_I"/>
    <property type="match status" value="1"/>
</dbReference>
<dbReference type="GO" id="GO:0046872">
    <property type="term" value="F:metal ion binding"/>
    <property type="evidence" value="ECO:0007669"/>
    <property type="project" value="UniProtKB-KW"/>
</dbReference>
<evidence type="ECO:0000256" key="2">
    <source>
        <dbReference type="ARBA" id="ARBA00006706"/>
    </source>
</evidence>
<keyword evidence="8" id="KW-1185">Reference proteome</keyword>
<evidence type="ECO:0000256" key="4">
    <source>
        <dbReference type="ARBA" id="ARBA00022723"/>
    </source>
</evidence>
<gene>
    <name evidence="7" type="ORF">DES38_104156</name>
</gene>
<evidence type="ECO:0000256" key="5">
    <source>
        <dbReference type="ARBA" id="ARBA00022842"/>
    </source>
</evidence>
<dbReference type="GO" id="GO:0004659">
    <property type="term" value="F:prenyltransferase activity"/>
    <property type="evidence" value="ECO:0007669"/>
    <property type="project" value="InterPro"/>
</dbReference>
<dbReference type="InterPro" id="IPR033749">
    <property type="entry name" value="Polyprenyl_synt_CS"/>
</dbReference>
<dbReference type="SUPFAM" id="SSF48576">
    <property type="entry name" value="Terpenoid synthases"/>
    <property type="match status" value="1"/>
</dbReference>
<dbReference type="GO" id="GO:0008299">
    <property type="term" value="P:isoprenoid biosynthetic process"/>
    <property type="evidence" value="ECO:0007669"/>
    <property type="project" value="InterPro"/>
</dbReference>
<name>A0A2V3WB89_9BACI</name>
<evidence type="ECO:0000313" key="7">
    <source>
        <dbReference type="EMBL" id="PXW91723.1"/>
    </source>
</evidence>
<dbReference type="OrthoDB" id="9805316at2"/>
<evidence type="ECO:0000313" key="8">
    <source>
        <dbReference type="Proteomes" id="UP000247922"/>
    </source>
</evidence>
<organism evidence="7 8">
    <name type="scientific">Streptohalobacillus salinus</name>
    <dbReference type="NCBI Taxonomy" id="621096"/>
    <lineage>
        <taxon>Bacteria</taxon>
        <taxon>Bacillati</taxon>
        <taxon>Bacillota</taxon>
        <taxon>Bacilli</taxon>
        <taxon>Bacillales</taxon>
        <taxon>Bacillaceae</taxon>
        <taxon>Streptohalobacillus</taxon>
    </lineage>
</organism>
<keyword evidence="3 6" id="KW-0808">Transferase</keyword>
<sequence length="473" mass="54148">MVKQNQSNHTFTIEEIIADVDRHHHPVIHLSWLNRRKEHIFVEQLMTTVLWFNALTNQEVGALICLRRSLLAHQQMASRQNDLDLVLAGDYYSARFYAYLVETRSVKRYQPVLKGLEKYDLATGDCNDIDAAIFTWFKQVDAAKMKEQGTELKSQTFPLPLIDSESDFFNALKHALIIGVESLDTPLKDNLIELLISGKQLRPLLVYLTHGEVNLSADALKLAVVVEYLHTASLIHDDIIDQANTRREGQALHRRVGNLEALKLGNYLFTQSLLVLTDINNDQIHRCISQLMVSITTGECDQQALRYQTDVSLRSYLRVINNKTAMFIRTVSEASALLMDVSSVQLKHLRLFGEYFGMSYQIKDDLKDVLADGAAGKDTRYDLQNGFLTMPYLMASQTTQFRENLQLYFKTGDSVIEASLQSGEIFSQAVDATEKWQRHYLNKSMHHAKKLNNHDQRQAYLRLCGLLLVRIKR</sequence>
<dbReference type="PANTHER" id="PTHR12001">
    <property type="entry name" value="GERANYLGERANYL PYROPHOSPHATE SYNTHASE"/>
    <property type="match status" value="1"/>
</dbReference>
<dbReference type="Pfam" id="PF00348">
    <property type="entry name" value="polyprenyl_synt"/>
    <property type="match status" value="1"/>
</dbReference>
<accession>A0A2V3WB89</accession>
<reference evidence="7 8" key="1">
    <citation type="submission" date="2018-05" db="EMBL/GenBank/DDBJ databases">
        <title>Genomic Encyclopedia of Type Strains, Phase IV (KMG-IV): sequencing the most valuable type-strain genomes for metagenomic binning, comparative biology and taxonomic classification.</title>
        <authorList>
            <person name="Goeker M."/>
        </authorList>
    </citation>
    <scope>NUCLEOTIDE SEQUENCE [LARGE SCALE GENOMIC DNA]</scope>
    <source>
        <strain evidence="7 8">DSM 22440</strain>
    </source>
</reference>
<protein>
    <submittedName>
        <fullName evidence="7">Geranylgeranyl pyrophosphate synthase</fullName>
    </submittedName>
</protein>